<dbReference type="Proteomes" id="UP000268857">
    <property type="component" value="Unassembled WGS sequence"/>
</dbReference>
<evidence type="ECO:0000313" key="2">
    <source>
        <dbReference type="EMBL" id="RUR85088.1"/>
    </source>
</evidence>
<keyword evidence="3" id="KW-1185">Reference proteome</keyword>
<dbReference type="EMBL" id="RSCJ01000003">
    <property type="protein sequence ID" value="RUR85088.1"/>
    <property type="molecule type" value="Genomic_DNA"/>
</dbReference>
<evidence type="ECO:0000313" key="3">
    <source>
        <dbReference type="Proteomes" id="UP000268857"/>
    </source>
</evidence>
<protein>
    <submittedName>
        <fullName evidence="2">Uncharacterized protein</fullName>
    </submittedName>
</protein>
<evidence type="ECO:0000256" key="1">
    <source>
        <dbReference type="SAM" id="Phobius"/>
    </source>
</evidence>
<comment type="caution">
    <text evidence="2">The sequence shown here is derived from an EMBL/GenBank/DDBJ whole genome shotgun (WGS) entry which is preliminary data.</text>
</comment>
<keyword evidence="1" id="KW-0812">Transmembrane</keyword>
<organism evidence="2 3">
    <name type="scientific">Chlorogloeopsis fritschii PCC 6912</name>
    <dbReference type="NCBI Taxonomy" id="211165"/>
    <lineage>
        <taxon>Bacteria</taxon>
        <taxon>Bacillati</taxon>
        <taxon>Cyanobacteriota</taxon>
        <taxon>Cyanophyceae</taxon>
        <taxon>Nostocales</taxon>
        <taxon>Chlorogloeopsidaceae</taxon>
        <taxon>Chlorogloeopsis</taxon>
    </lineage>
</organism>
<sequence>MRQTTDGVDEGETMIASYLVLLVIGLGAIWLGLKIREEVYRIAVVFSGVMLLVMGFVLSPSAVQFGVVLILLGLHKLYTPQPKF</sequence>
<gene>
    <name evidence="2" type="ORF">PCC6912_12040</name>
</gene>
<proteinExistence type="predicted"/>
<reference evidence="2 3" key="1">
    <citation type="journal article" date="2019" name="Genome Biol. Evol.">
        <title>Day and night: Metabolic profiles and evolutionary relationships of six axenic non-marine cyanobacteria.</title>
        <authorList>
            <person name="Will S.E."/>
            <person name="Henke P."/>
            <person name="Boedeker C."/>
            <person name="Huang S."/>
            <person name="Brinkmann H."/>
            <person name="Rohde M."/>
            <person name="Jarek M."/>
            <person name="Friedl T."/>
            <person name="Seufert S."/>
            <person name="Schumacher M."/>
            <person name="Overmann J."/>
            <person name="Neumann-Schaal M."/>
            <person name="Petersen J."/>
        </authorList>
    </citation>
    <scope>NUCLEOTIDE SEQUENCE [LARGE SCALE GENOMIC DNA]</scope>
    <source>
        <strain evidence="2 3">PCC 6912</strain>
    </source>
</reference>
<feature type="transmembrane region" description="Helical" evidence="1">
    <location>
        <begin position="45"/>
        <end position="74"/>
    </location>
</feature>
<accession>A0A3S0ZWG0</accession>
<keyword evidence="1" id="KW-0472">Membrane</keyword>
<name>A0A3S0ZWG0_CHLFR</name>
<feature type="transmembrane region" description="Helical" evidence="1">
    <location>
        <begin position="15"/>
        <end position="33"/>
    </location>
</feature>
<dbReference type="RefSeq" id="WP_236849395.1">
    <property type="nucleotide sequence ID" value="NZ_CP170746.1"/>
</dbReference>
<dbReference type="AlphaFoldDB" id="A0A3S0ZWG0"/>
<keyword evidence="1" id="KW-1133">Transmembrane helix</keyword>